<dbReference type="Proteomes" id="UP000250088">
    <property type="component" value="Chromosome"/>
</dbReference>
<evidence type="ECO:0000313" key="3">
    <source>
        <dbReference type="Proteomes" id="UP000250088"/>
    </source>
</evidence>
<dbReference type="AlphaFoldDB" id="A0A2Z2HNK3"/>
<evidence type="ECO:0000256" key="1">
    <source>
        <dbReference type="SAM" id="MobiDB-lite"/>
    </source>
</evidence>
<proteinExistence type="predicted"/>
<keyword evidence="3" id="KW-1185">Reference proteome</keyword>
<name>A0A2Z2HNK3_9EURY</name>
<sequence length="87" mass="9656">MGRLTLVRYLSATSLEFDRSESFEPNDAGQFSAVGYARNPSDDSSEYAPVTSPRRFLTIPDPRPVTGQTIAGDECVRLESTRIGWLE</sequence>
<dbReference type="KEGG" id="naj:B1756_01185"/>
<accession>A0A2Z2HNK3</accession>
<organism evidence="2 3">
    <name type="scientific">Natrarchaeobaculum aegyptiacum</name>
    <dbReference type="NCBI Taxonomy" id="745377"/>
    <lineage>
        <taxon>Archaea</taxon>
        <taxon>Methanobacteriati</taxon>
        <taxon>Methanobacteriota</taxon>
        <taxon>Stenosarchaea group</taxon>
        <taxon>Halobacteria</taxon>
        <taxon>Halobacteriales</taxon>
        <taxon>Natrialbaceae</taxon>
        <taxon>Natrarchaeobaculum</taxon>
    </lineage>
</organism>
<reference evidence="3" key="1">
    <citation type="submission" date="2017-02" db="EMBL/GenBank/DDBJ databases">
        <title>Natronthermophilus aegyptiacus gen. nov.,sp. nov., an aerobic, extremely halophilic alkalithermophilic archaeon isolated from the athalassohaline Wadi An Natrun, Egypt.</title>
        <authorList>
            <person name="Zhao B."/>
        </authorList>
    </citation>
    <scope>NUCLEOTIDE SEQUENCE [LARGE SCALE GENOMIC DNA]</scope>
    <source>
        <strain evidence="3">JW/NM-HA 15</strain>
    </source>
</reference>
<protein>
    <submittedName>
        <fullName evidence="2">Uncharacterized protein</fullName>
    </submittedName>
</protein>
<evidence type="ECO:0000313" key="2">
    <source>
        <dbReference type="EMBL" id="ARS88500.1"/>
    </source>
</evidence>
<gene>
    <name evidence="2" type="ORF">B1756_01185</name>
</gene>
<feature type="region of interest" description="Disordered" evidence="1">
    <location>
        <begin position="34"/>
        <end position="64"/>
    </location>
</feature>
<dbReference type="EMBL" id="CP019893">
    <property type="protein sequence ID" value="ARS88500.1"/>
    <property type="molecule type" value="Genomic_DNA"/>
</dbReference>